<dbReference type="InterPro" id="IPR010982">
    <property type="entry name" value="Lambda_DNA-bd_dom_sf"/>
</dbReference>
<protein>
    <submittedName>
        <fullName evidence="5">Transcriptional regulator, XRE family</fullName>
    </submittedName>
</protein>
<dbReference type="CDD" id="cd00093">
    <property type="entry name" value="HTH_XRE"/>
    <property type="match status" value="1"/>
</dbReference>
<dbReference type="Gene3D" id="1.10.260.40">
    <property type="entry name" value="lambda repressor-like DNA-binding domains"/>
    <property type="match status" value="1"/>
</dbReference>
<accession>A8MKN5</accession>
<keyword evidence="1" id="KW-0805">Transcription regulation</keyword>
<dbReference type="EMBL" id="CP000853">
    <property type="protein sequence ID" value="ABW20367.1"/>
    <property type="molecule type" value="Genomic_DNA"/>
</dbReference>
<evidence type="ECO:0000256" key="2">
    <source>
        <dbReference type="ARBA" id="ARBA00023125"/>
    </source>
</evidence>
<dbReference type="eggNOG" id="COG1396">
    <property type="taxonomic scope" value="Bacteria"/>
</dbReference>
<dbReference type="GO" id="GO:0003677">
    <property type="term" value="F:DNA binding"/>
    <property type="evidence" value="ECO:0007669"/>
    <property type="project" value="UniProtKB-KW"/>
</dbReference>
<evidence type="ECO:0000259" key="4">
    <source>
        <dbReference type="PROSITE" id="PS50943"/>
    </source>
</evidence>
<keyword evidence="6" id="KW-1185">Reference proteome</keyword>
<dbReference type="Proteomes" id="UP000000269">
    <property type="component" value="Chromosome"/>
</dbReference>
<keyword evidence="3" id="KW-0804">Transcription</keyword>
<evidence type="ECO:0000256" key="1">
    <source>
        <dbReference type="ARBA" id="ARBA00023015"/>
    </source>
</evidence>
<reference evidence="6" key="1">
    <citation type="submission" date="2007-10" db="EMBL/GenBank/DDBJ databases">
        <title>Complete genome of Alkaliphilus oremlandii OhILAs.</title>
        <authorList>
            <person name="Copeland A."/>
            <person name="Lucas S."/>
            <person name="Lapidus A."/>
            <person name="Barry K."/>
            <person name="Detter J.C."/>
            <person name="Glavina del Rio T."/>
            <person name="Hammon N."/>
            <person name="Israni S."/>
            <person name="Dalin E."/>
            <person name="Tice H."/>
            <person name="Pitluck S."/>
            <person name="Chain P."/>
            <person name="Malfatti S."/>
            <person name="Shin M."/>
            <person name="Vergez L."/>
            <person name="Schmutz J."/>
            <person name="Larimer F."/>
            <person name="Land M."/>
            <person name="Hauser L."/>
            <person name="Kyrpides N."/>
            <person name="Mikhailova N."/>
            <person name="Stolz J.F."/>
            <person name="Dawson A."/>
            <person name="Fisher E."/>
            <person name="Crable B."/>
            <person name="Perera E."/>
            <person name="Lisak J."/>
            <person name="Ranganathan M."/>
            <person name="Basu P."/>
            <person name="Richardson P."/>
        </authorList>
    </citation>
    <scope>NUCLEOTIDE SEQUENCE [LARGE SCALE GENOMIC DNA]</scope>
    <source>
        <strain evidence="6">OhILAs</strain>
    </source>
</reference>
<gene>
    <name evidence="5" type="ordered locus">Clos_2838</name>
</gene>
<proteinExistence type="predicted"/>
<feature type="domain" description="HTH cro/C1-type" evidence="4">
    <location>
        <begin position="8"/>
        <end position="62"/>
    </location>
</feature>
<name>A8MKN5_ALKOO</name>
<dbReference type="AlphaFoldDB" id="A8MKN5"/>
<evidence type="ECO:0000256" key="3">
    <source>
        <dbReference type="ARBA" id="ARBA00023163"/>
    </source>
</evidence>
<evidence type="ECO:0000313" key="6">
    <source>
        <dbReference type="Proteomes" id="UP000000269"/>
    </source>
</evidence>
<dbReference type="PANTHER" id="PTHR40661:SF3">
    <property type="entry name" value="FELS-1 PROPHAGE TRANSCRIPTIONAL REGULATOR"/>
    <property type="match status" value="1"/>
</dbReference>
<keyword evidence="2" id="KW-0238">DNA-binding</keyword>
<dbReference type="OrthoDB" id="1726456at2"/>
<dbReference type="InterPro" id="IPR001387">
    <property type="entry name" value="Cro/C1-type_HTH"/>
</dbReference>
<dbReference type="PANTHER" id="PTHR40661">
    <property type="match status" value="1"/>
</dbReference>
<organism evidence="5 6">
    <name type="scientific">Alkaliphilus oremlandii (strain OhILAs)</name>
    <name type="common">Clostridium oremlandii (strain OhILAs)</name>
    <dbReference type="NCBI Taxonomy" id="350688"/>
    <lineage>
        <taxon>Bacteria</taxon>
        <taxon>Bacillati</taxon>
        <taxon>Bacillota</taxon>
        <taxon>Clostridia</taxon>
        <taxon>Peptostreptococcales</taxon>
        <taxon>Natronincolaceae</taxon>
        <taxon>Alkaliphilus</taxon>
    </lineage>
</organism>
<dbReference type="Pfam" id="PF12844">
    <property type="entry name" value="HTH_19"/>
    <property type="match status" value="1"/>
</dbReference>
<dbReference type="PROSITE" id="PS50943">
    <property type="entry name" value="HTH_CROC1"/>
    <property type="match status" value="1"/>
</dbReference>
<dbReference type="HOGENOM" id="CLU_066192_4_4_9"/>
<dbReference type="SMART" id="SM00530">
    <property type="entry name" value="HTH_XRE"/>
    <property type="match status" value="1"/>
</dbReference>
<evidence type="ECO:0000313" key="5">
    <source>
        <dbReference type="EMBL" id="ABW20367.1"/>
    </source>
</evidence>
<dbReference type="SUPFAM" id="SSF47413">
    <property type="entry name" value="lambda repressor-like DNA-binding domains"/>
    <property type="match status" value="1"/>
</dbReference>
<sequence>MDTIGKRIRAARKANNLTLIDIKNITGLSTGNLSELENDKFLPSANALIQFKKLFNVSIDWILTGEEPNYATNPQAFNEMKEAYIISEYTEDEIKMIESYRKLDYESKQNLKGYLAVVLSTIDNR</sequence>
<dbReference type="RefSeq" id="WP_012160674.1">
    <property type="nucleotide sequence ID" value="NC_009922.1"/>
</dbReference>
<dbReference type="KEGG" id="aoe:Clos_2838"/>
<dbReference type="STRING" id="350688.Clos_2838"/>